<reference evidence="23" key="1">
    <citation type="submission" date="2025-08" db="UniProtKB">
        <authorList>
            <consortium name="RefSeq"/>
        </authorList>
    </citation>
    <scope>IDENTIFICATION</scope>
    <source>
        <tissue evidence="23">Fruit stalk</tissue>
    </source>
</reference>
<dbReference type="Gene3D" id="2.60.120.200">
    <property type="match status" value="1"/>
</dbReference>
<keyword evidence="6" id="KW-0723">Serine/threonine-protein kinase</keyword>
<dbReference type="FunFam" id="2.60.120.200:FF:000103">
    <property type="entry name" value="L-type lectin-domain containing receptor kinase IX.1"/>
    <property type="match status" value="1"/>
</dbReference>
<keyword evidence="8 20" id="KW-0812">Transmembrane</keyword>
<keyword evidence="16" id="KW-0675">Receptor</keyword>
<comment type="similarity">
    <text evidence="3">In the C-terminal section; belongs to the protein kinase superfamily. Ser/Thr protein kinase family.</text>
</comment>
<dbReference type="GO" id="GO:0004674">
    <property type="term" value="F:protein serine/threonine kinase activity"/>
    <property type="evidence" value="ECO:0007669"/>
    <property type="project" value="UniProtKB-KW"/>
</dbReference>
<dbReference type="PROSITE" id="PS00108">
    <property type="entry name" value="PROTEIN_KINASE_ST"/>
    <property type="match status" value="1"/>
</dbReference>
<evidence type="ECO:0000256" key="12">
    <source>
        <dbReference type="ARBA" id="ARBA00022777"/>
    </source>
</evidence>
<dbReference type="CDD" id="cd06899">
    <property type="entry name" value="lectin_legume_LecRK_Arcelin_ConA"/>
    <property type="match status" value="1"/>
</dbReference>
<keyword evidence="7" id="KW-0808">Transferase</keyword>
<dbReference type="InterPro" id="IPR017441">
    <property type="entry name" value="Protein_kinase_ATP_BS"/>
</dbReference>
<dbReference type="InterPro" id="IPR008271">
    <property type="entry name" value="Ser/Thr_kinase_AS"/>
</dbReference>
<dbReference type="GeneID" id="111294887"/>
<dbReference type="Gene3D" id="1.10.510.10">
    <property type="entry name" value="Transferase(Phosphotransferase) domain 1"/>
    <property type="match status" value="1"/>
</dbReference>
<dbReference type="GO" id="GO:0030246">
    <property type="term" value="F:carbohydrate binding"/>
    <property type="evidence" value="ECO:0007669"/>
    <property type="project" value="UniProtKB-KW"/>
</dbReference>
<evidence type="ECO:0000256" key="9">
    <source>
        <dbReference type="ARBA" id="ARBA00022729"/>
    </source>
</evidence>
<dbReference type="PROSITE" id="PS00307">
    <property type="entry name" value="LECTIN_LEGUME_BETA"/>
    <property type="match status" value="1"/>
</dbReference>
<evidence type="ECO:0000256" key="18">
    <source>
        <dbReference type="PROSITE-ProRule" id="PRU10141"/>
    </source>
</evidence>
<evidence type="ECO:0000313" key="22">
    <source>
        <dbReference type="Proteomes" id="UP000515121"/>
    </source>
</evidence>
<evidence type="ECO:0000256" key="5">
    <source>
        <dbReference type="ARBA" id="ARBA00022475"/>
    </source>
</evidence>
<dbReference type="AlphaFoldDB" id="A0A6P5YTR9"/>
<name>A0A6P5YTR9_DURZI</name>
<evidence type="ECO:0000256" key="7">
    <source>
        <dbReference type="ARBA" id="ARBA00022679"/>
    </source>
</evidence>
<dbReference type="Pfam" id="PF00069">
    <property type="entry name" value="Pkinase"/>
    <property type="match status" value="1"/>
</dbReference>
<evidence type="ECO:0000256" key="14">
    <source>
        <dbReference type="ARBA" id="ARBA00022989"/>
    </source>
</evidence>
<dbReference type="PROSITE" id="PS00308">
    <property type="entry name" value="LECTIN_LEGUME_ALPHA"/>
    <property type="match status" value="1"/>
</dbReference>
<keyword evidence="22" id="KW-1185">Reference proteome</keyword>
<dbReference type="EC" id="2.7.11.1" evidence="4"/>
<dbReference type="PROSITE" id="PS50011">
    <property type="entry name" value="PROTEIN_KINASE_DOM"/>
    <property type="match status" value="1"/>
</dbReference>
<protein>
    <recommendedName>
        <fullName evidence="4">non-specific serine/threonine protein kinase</fullName>
        <ecNumber evidence="4">2.7.11.1</ecNumber>
    </recommendedName>
</protein>
<evidence type="ECO:0000256" key="6">
    <source>
        <dbReference type="ARBA" id="ARBA00022527"/>
    </source>
</evidence>
<evidence type="ECO:0000313" key="23">
    <source>
        <dbReference type="RefSeq" id="XP_022743938.1"/>
    </source>
</evidence>
<keyword evidence="14 20" id="KW-1133">Transmembrane helix</keyword>
<evidence type="ECO:0000256" key="16">
    <source>
        <dbReference type="ARBA" id="ARBA00023170"/>
    </source>
</evidence>
<keyword evidence="15 20" id="KW-0472">Membrane</keyword>
<sequence length="641" mass="71461">MSANMSFICAFLVIFIQFFLPFAYSVSFNFTSFDATVTNILYEGEAHPSLGAIELTIVDVGCRVGRAVYSKPIRLWDASTMTVADFTTQYSFIIDTKNATKYGHGFAFFLAPVDYQIPPNSAGGYLGLLNSTTTAATSQNHIISVEFDSYINEGWDPPTQHVGINNNSMSSAAYAPWDAGSNSGKVANVWITYNATTKNLSVFWTYDEHPVFMGNSSVSYQIDLTKTLPEWVKIGFSASTGDKKEYNKIKSWEFTSNLETKQGKHSKKKSKRRYVILLVSVCSIVALMLGLVTGWLLLKKKKGNSVKENGYANGTHLEGGGLPKRFSYQELFTATNGFADDRRLGKGGSAHVYKGELDDQRLVAVKRIFAESESFFINELNIICRLIHRNLVKFIGWCHDQNQLLLVYEYMPNGCLESHLHGNKPTLPWDVRYKIAMGLASALYYLHEGAEQCVLHRDIKSANVLLDTDFTTKLGDFGVSKLVDPELRTQTTMIVGTTGYIAPEYLQEGRARRETDMYSFGIVALEIACGRKPNRNGALLRLVWHLYIAGYILDAADGRLENFDENEMQCLLTVGLWCTNPNDRERPNAGQVLKVLQGEAPLPELPLDMHDHPAPLPPLQIDPSGSGPGSQNMDEWSINSR</sequence>
<accession>A0A6P5YTR9</accession>
<dbReference type="RefSeq" id="XP_022743938.1">
    <property type="nucleotide sequence ID" value="XM_022888203.1"/>
</dbReference>
<evidence type="ECO:0000256" key="1">
    <source>
        <dbReference type="ARBA" id="ARBA00004251"/>
    </source>
</evidence>
<dbReference type="InterPro" id="IPR000719">
    <property type="entry name" value="Prot_kinase_dom"/>
</dbReference>
<proteinExistence type="inferred from homology"/>
<evidence type="ECO:0000256" key="13">
    <source>
        <dbReference type="ARBA" id="ARBA00022840"/>
    </source>
</evidence>
<organism evidence="22 23">
    <name type="scientific">Durio zibethinus</name>
    <name type="common">Durian</name>
    <dbReference type="NCBI Taxonomy" id="66656"/>
    <lineage>
        <taxon>Eukaryota</taxon>
        <taxon>Viridiplantae</taxon>
        <taxon>Streptophyta</taxon>
        <taxon>Embryophyta</taxon>
        <taxon>Tracheophyta</taxon>
        <taxon>Spermatophyta</taxon>
        <taxon>Magnoliopsida</taxon>
        <taxon>eudicotyledons</taxon>
        <taxon>Gunneridae</taxon>
        <taxon>Pentapetalae</taxon>
        <taxon>rosids</taxon>
        <taxon>malvids</taxon>
        <taxon>Malvales</taxon>
        <taxon>Malvaceae</taxon>
        <taxon>Helicteroideae</taxon>
        <taxon>Durio</taxon>
    </lineage>
</organism>
<keyword evidence="5" id="KW-1003">Cell membrane</keyword>
<keyword evidence="17" id="KW-0325">Glycoprotein</keyword>
<dbReference type="Pfam" id="PF00139">
    <property type="entry name" value="Lectin_legB"/>
    <property type="match status" value="1"/>
</dbReference>
<keyword evidence="9" id="KW-0732">Signal</keyword>
<feature type="compositionally biased region" description="Polar residues" evidence="19">
    <location>
        <begin position="629"/>
        <end position="641"/>
    </location>
</feature>
<dbReference type="OrthoDB" id="4062651at2759"/>
<dbReference type="InterPro" id="IPR011009">
    <property type="entry name" value="Kinase-like_dom_sf"/>
</dbReference>
<evidence type="ECO:0000256" key="15">
    <source>
        <dbReference type="ARBA" id="ARBA00023136"/>
    </source>
</evidence>
<dbReference type="InterPro" id="IPR013320">
    <property type="entry name" value="ConA-like_dom_sf"/>
</dbReference>
<dbReference type="InterPro" id="IPR001220">
    <property type="entry name" value="Legume_lectin_dom"/>
</dbReference>
<evidence type="ECO:0000259" key="21">
    <source>
        <dbReference type="PROSITE" id="PS50011"/>
    </source>
</evidence>
<evidence type="ECO:0000256" key="2">
    <source>
        <dbReference type="ARBA" id="ARBA00008536"/>
    </source>
</evidence>
<evidence type="ECO:0000256" key="19">
    <source>
        <dbReference type="SAM" id="MobiDB-lite"/>
    </source>
</evidence>
<dbReference type="KEGG" id="dzi:111294887"/>
<comment type="subcellular location">
    <subcellularLocation>
        <location evidence="1">Cell membrane</location>
        <topology evidence="1">Single-pass type I membrane protein</topology>
    </subcellularLocation>
</comment>
<evidence type="ECO:0000256" key="20">
    <source>
        <dbReference type="SAM" id="Phobius"/>
    </source>
</evidence>
<dbReference type="GO" id="GO:0005524">
    <property type="term" value="F:ATP binding"/>
    <property type="evidence" value="ECO:0007669"/>
    <property type="project" value="UniProtKB-UniRule"/>
</dbReference>
<feature type="transmembrane region" description="Helical" evidence="20">
    <location>
        <begin position="274"/>
        <end position="298"/>
    </location>
</feature>
<gene>
    <name evidence="23" type="primary">LOC111294887</name>
</gene>
<dbReference type="SUPFAM" id="SSF56112">
    <property type="entry name" value="Protein kinase-like (PK-like)"/>
    <property type="match status" value="1"/>
</dbReference>
<comment type="similarity">
    <text evidence="2">In the N-terminal section; belongs to the leguminous lectin family.</text>
</comment>
<keyword evidence="12" id="KW-0418">Kinase</keyword>
<dbReference type="PANTHER" id="PTHR27007">
    <property type="match status" value="1"/>
</dbReference>
<dbReference type="SUPFAM" id="SSF49899">
    <property type="entry name" value="Concanavalin A-like lectins/glucanases"/>
    <property type="match status" value="1"/>
</dbReference>
<evidence type="ECO:0000256" key="8">
    <source>
        <dbReference type="ARBA" id="ARBA00022692"/>
    </source>
</evidence>
<keyword evidence="13 18" id="KW-0067">ATP-binding</keyword>
<keyword evidence="10" id="KW-0430">Lectin</keyword>
<evidence type="ECO:0000256" key="4">
    <source>
        <dbReference type="ARBA" id="ARBA00012513"/>
    </source>
</evidence>
<feature type="region of interest" description="Disordered" evidence="19">
    <location>
        <begin position="603"/>
        <end position="641"/>
    </location>
</feature>
<dbReference type="FunFam" id="1.10.510.10:FF:000522">
    <property type="entry name" value="L-type lectin-domain containing receptor kinase IX.1"/>
    <property type="match status" value="1"/>
</dbReference>
<keyword evidence="11 18" id="KW-0547">Nucleotide-binding</keyword>
<evidence type="ECO:0000256" key="17">
    <source>
        <dbReference type="ARBA" id="ARBA00023180"/>
    </source>
</evidence>
<dbReference type="GO" id="GO:0005886">
    <property type="term" value="C:plasma membrane"/>
    <property type="evidence" value="ECO:0007669"/>
    <property type="project" value="UniProtKB-SubCell"/>
</dbReference>
<evidence type="ECO:0000256" key="11">
    <source>
        <dbReference type="ARBA" id="ARBA00022741"/>
    </source>
</evidence>
<evidence type="ECO:0000256" key="10">
    <source>
        <dbReference type="ARBA" id="ARBA00022734"/>
    </source>
</evidence>
<dbReference type="SMART" id="SM00220">
    <property type="entry name" value="S_TKc"/>
    <property type="match status" value="1"/>
</dbReference>
<dbReference type="InterPro" id="IPR050528">
    <property type="entry name" value="L-type_Lectin-RKs"/>
</dbReference>
<feature type="binding site" evidence="18">
    <location>
        <position position="366"/>
    </location>
    <ligand>
        <name>ATP</name>
        <dbReference type="ChEBI" id="CHEBI:30616"/>
    </ligand>
</feature>
<dbReference type="InterPro" id="IPR000985">
    <property type="entry name" value="Lectin_LegA_CS"/>
</dbReference>
<dbReference type="Gene3D" id="3.30.200.20">
    <property type="entry name" value="Phosphorylase Kinase, domain 1"/>
    <property type="match status" value="1"/>
</dbReference>
<dbReference type="Proteomes" id="UP000515121">
    <property type="component" value="Unplaced"/>
</dbReference>
<dbReference type="PROSITE" id="PS00107">
    <property type="entry name" value="PROTEIN_KINASE_ATP"/>
    <property type="match status" value="1"/>
</dbReference>
<dbReference type="InterPro" id="IPR019825">
    <property type="entry name" value="Lectin_legB_Mn/Ca_BS"/>
</dbReference>
<evidence type="ECO:0000256" key="3">
    <source>
        <dbReference type="ARBA" id="ARBA00010217"/>
    </source>
</evidence>
<feature type="domain" description="Protein kinase" evidence="21">
    <location>
        <begin position="338"/>
        <end position="605"/>
    </location>
</feature>